<feature type="region of interest" description="Disordered" evidence="1">
    <location>
        <begin position="1"/>
        <end position="33"/>
    </location>
</feature>
<proteinExistence type="predicted"/>
<comment type="caution">
    <text evidence="2">The sequence shown here is derived from an EMBL/GenBank/DDBJ whole genome shotgun (WGS) entry which is preliminary data.</text>
</comment>
<keyword evidence="3" id="KW-1185">Reference proteome</keyword>
<evidence type="ECO:0000313" key="3">
    <source>
        <dbReference type="Proteomes" id="UP000036987"/>
    </source>
</evidence>
<dbReference type="Proteomes" id="UP000036987">
    <property type="component" value="Unassembled WGS sequence"/>
</dbReference>
<name>A0A0K9NT70_ZOSMR</name>
<evidence type="ECO:0000313" key="2">
    <source>
        <dbReference type="EMBL" id="KMZ60001.1"/>
    </source>
</evidence>
<reference evidence="3" key="1">
    <citation type="journal article" date="2016" name="Nature">
        <title>The genome of the seagrass Zostera marina reveals angiosperm adaptation to the sea.</title>
        <authorList>
            <person name="Olsen J.L."/>
            <person name="Rouze P."/>
            <person name="Verhelst B."/>
            <person name="Lin Y.-C."/>
            <person name="Bayer T."/>
            <person name="Collen J."/>
            <person name="Dattolo E."/>
            <person name="De Paoli E."/>
            <person name="Dittami S."/>
            <person name="Maumus F."/>
            <person name="Michel G."/>
            <person name="Kersting A."/>
            <person name="Lauritano C."/>
            <person name="Lohaus R."/>
            <person name="Toepel M."/>
            <person name="Tonon T."/>
            <person name="Vanneste K."/>
            <person name="Amirebrahimi M."/>
            <person name="Brakel J."/>
            <person name="Bostroem C."/>
            <person name="Chovatia M."/>
            <person name="Grimwood J."/>
            <person name="Jenkins J.W."/>
            <person name="Jueterbock A."/>
            <person name="Mraz A."/>
            <person name="Stam W.T."/>
            <person name="Tice H."/>
            <person name="Bornberg-Bauer E."/>
            <person name="Green P.J."/>
            <person name="Pearson G.A."/>
            <person name="Procaccini G."/>
            <person name="Duarte C.M."/>
            <person name="Schmutz J."/>
            <person name="Reusch T.B.H."/>
            <person name="Van de Peer Y."/>
        </authorList>
    </citation>
    <scope>NUCLEOTIDE SEQUENCE [LARGE SCALE GENOMIC DNA]</scope>
    <source>
        <strain evidence="3">cv. Finnish</strain>
    </source>
</reference>
<gene>
    <name evidence="2" type="ORF">ZOSMA_62G00390</name>
</gene>
<dbReference type="AlphaFoldDB" id="A0A0K9NT70"/>
<dbReference type="EMBL" id="LFYR01001680">
    <property type="protein sequence ID" value="KMZ60001.1"/>
    <property type="molecule type" value="Genomic_DNA"/>
</dbReference>
<organism evidence="2 3">
    <name type="scientific">Zostera marina</name>
    <name type="common">Eelgrass</name>
    <dbReference type="NCBI Taxonomy" id="29655"/>
    <lineage>
        <taxon>Eukaryota</taxon>
        <taxon>Viridiplantae</taxon>
        <taxon>Streptophyta</taxon>
        <taxon>Embryophyta</taxon>
        <taxon>Tracheophyta</taxon>
        <taxon>Spermatophyta</taxon>
        <taxon>Magnoliopsida</taxon>
        <taxon>Liliopsida</taxon>
        <taxon>Zosteraceae</taxon>
        <taxon>Zostera</taxon>
    </lineage>
</organism>
<protein>
    <submittedName>
        <fullName evidence="2">Uncharacterized protein</fullName>
    </submittedName>
</protein>
<feature type="compositionally biased region" description="Polar residues" evidence="1">
    <location>
        <begin position="1"/>
        <end position="12"/>
    </location>
</feature>
<evidence type="ECO:0000256" key="1">
    <source>
        <dbReference type="SAM" id="MobiDB-lite"/>
    </source>
</evidence>
<accession>A0A0K9NT70</accession>
<sequence length="170" mass="18498">MTHSFFPSSVSTDAPPPTTLPYPTGATQPVPIPPVSTPPAESFFSPISLLPNAPLSMPVPPMMHSVLSASLLYRSPAFLRELGSTNPEWNLAHSHLFQSLAFGAFTHALNGITPLHTMYIVACETTSRLHALETEMFSLANQVSHLSSVNEQLLSELQTSQQLYLTEGFH</sequence>